<dbReference type="Pfam" id="PF14097">
    <property type="entry name" value="SpoVAE"/>
    <property type="match status" value="1"/>
</dbReference>
<reference evidence="1 2" key="1">
    <citation type="submission" date="2019-12" db="EMBL/GenBank/DDBJ databases">
        <title>The whole genome sequencing of a strain isolated from a Mars analog, Dalangtan Playa.</title>
        <authorList>
            <person name="Huang T."/>
        </authorList>
    </citation>
    <scope>NUCLEOTIDE SEQUENCE [LARGE SCALE GENOMIC DNA]</scope>
    <source>
        <strain evidence="1 2">DP4-553-S</strain>
    </source>
</reference>
<evidence type="ECO:0000313" key="1">
    <source>
        <dbReference type="EMBL" id="QTM99711.1"/>
    </source>
</evidence>
<dbReference type="EMBL" id="CP046956">
    <property type="protein sequence ID" value="QTM99711.1"/>
    <property type="molecule type" value="Genomic_DNA"/>
</dbReference>
<protein>
    <submittedName>
        <fullName evidence="1">Stage V sporulation protein AE</fullName>
    </submittedName>
</protein>
<name>A0ABX7VS01_9BACI</name>
<proteinExistence type="predicted"/>
<dbReference type="Proteomes" id="UP000665043">
    <property type="component" value="Chromosome"/>
</dbReference>
<organism evidence="1 2">
    <name type="scientific">Sediminibacillus dalangtanensis</name>
    <dbReference type="NCBI Taxonomy" id="2729421"/>
    <lineage>
        <taxon>Bacteria</taxon>
        <taxon>Bacillati</taxon>
        <taxon>Bacillota</taxon>
        <taxon>Bacilli</taxon>
        <taxon>Bacillales</taxon>
        <taxon>Bacillaceae</taxon>
        <taxon>Sediminibacillus</taxon>
    </lineage>
</organism>
<keyword evidence="2" id="KW-1185">Reference proteome</keyword>
<gene>
    <name evidence="1" type="ORF">ERJ70_10605</name>
</gene>
<dbReference type="RefSeq" id="WP_209364881.1">
    <property type="nucleotide sequence ID" value="NZ_CP046956.1"/>
</dbReference>
<evidence type="ECO:0000313" key="2">
    <source>
        <dbReference type="Proteomes" id="UP000665043"/>
    </source>
</evidence>
<dbReference type="InterPro" id="IPR025914">
    <property type="entry name" value="SpoVAE"/>
</dbReference>
<accession>A0ABX7VS01</accession>
<sequence>MERPKKVIIITDGDEYAKKTIDYLSGQLGGTCLAYLSDNPTQATEKQVTEAIMAAPAEPVYVLIDDAGAPGPGAGEKILLGLAKNKNIQIIGAIAVAAHTKNAEWTRFTLAIDQDGQLTSNGISKEGIPIPEIGRINGDTIYSLDQMDIPVVVAIGDIGKMQGKDDIKKGSPITRKAIEIILERGGYQ</sequence>